<evidence type="ECO:0000313" key="4">
    <source>
        <dbReference type="EMBL" id="GII44606.1"/>
    </source>
</evidence>
<feature type="domain" description="Enoyl reductase (ER)" evidence="3">
    <location>
        <begin position="12"/>
        <end position="330"/>
    </location>
</feature>
<dbReference type="Pfam" id="PF08240">
    <property type="entry name" value="ADH_N"/>
    <property type="match status" value="1"/>
</dbReference>
<sequence>MTIRAAYVEQRGPASSIRYGELPDPVPGSDEVLVRVTATAVNRVDAFVRSGAYQTPIPLPLVLGRDLVGEVADPGASGLAPGARVWSNSLGYGGRQGASAELACVPADRLYRLPDGVDPLDAVAVLHPAATAYTGLVHHARMRSGETLFVAGGNGAVGTCLIRMAKDLGVRVITAARGPRNTDYCAGLGADEVIDSTAADPVAVLRGRAPRGVDVYCDTTGRGSVGAAVDALADRGRVLVMAGLASTPGGDSLDVGRLYVHDQSVVGFAISLATTAELAEAAVWINRWLPRDGLRLDTTVLPLGQAREAHEDMEAAAEGEAHRYRGRVVLRVGPSAEEPADQPRVSRPWRRPVPGG</sequence>
<keyword evidence="5" id="KW-1185">Reference proteome</keyword>
<dbReference type="SUPFAM" id="SSF51735">
    <property type="entry name" value="NAD(P)-binding Rossmann-fold domains"/>
    <property type="match status" value="1"/>
</dbReference>
<organism evidence="4 5">
    <name type="scientific">Planotetraspora silvatica</name>
    <dbReference type="NCBI Taxonomy" id="234614"/>
    <lineage>
        <taxon>Bacteria</taxon>
        <taxon>Bacillati</taxon>
        <taxon>Actinomycetota</taxon>
        <taxon>Actinomycetes</taxon>
        <taxon>Streptosporangiales</taxon>
        <taxon>Streptosporangiaceae</taxon>
        <taxon>Planotetraspora</taxon>
    </lineage>
</organism>
<dbReference type="SUPFAM" id="SSF50129">
    <property type="entry name" value="GroES-like"/>
    <property type="match status" value="1"/>
</dbReference>
<dbReference type="PANTHER" id="PTHR44154">
    <property type="entry name" value="QUINONE OXIDOREDUCTASE"/>
    <property type="match status" value="1"/>
</dbReference>
<comment type="caution">
    <text evidence="4">The sequence shown here is derived from an EMBL/GenBank/DDBJ whole genome shotgun (WGS) entry which is preliminary data.</text>
</comment>
<evidence type="ECO:0000256" key="2">
    <source>
        <dbReference type="SAM" id="MobiDB-lite"/>
    </source>
</evidence>
<dbReference type="InterPro" id="IPR020843">
    <property type="entry name" value="ER"/>
</dbReference>
<dbReference type="InterPro" id="IPR011032">
    <property type="entry name" value="GroES-like_sf"/>
</dbReference>
<dbReference type="GO" id="GO:0016491">
    <property type="term" value="F:oxidoreductase activity"/>
    <property type="evidence" value="ECO:0007669"/>
    <property type="project" value="InterPro"/>
</dbReference>
<name>A0A8J3UHJ2_9ACTN</name>
<accession>A0A8J3UHJ2</accession>
<dbReference type="Pfam" id="PF00107">
    <property type="entry name" value="ADH_zinc_N"/>
    <property type="match status" value="1"/>
</dbReference>
<dbReference type="EMBL" id="BOOQ01000003">
    <property type="protein sequence ID" value="GII44606.1"/>
    <property type="molecule type" value="Genomic_DNA"/>
</dbReference>
<dbReference type="AlphaFoldDB" id="A0A8J3UHJ2"/>
<feature type="region of interest" description="Disordered" evidence="2">
    <location>
        <begin position="332"/>
        <end position="356"/>
    </location>
</feature>
<dbReference type="InterPro" id="IPR036291">
    <property type="entry name" value="NAD(P)-bd_dom_sf"/>
</dbReference>
<evidence type="ECO:0000256" key="1">
    <source>
        <dbReference type="ARBA" id="ARBA00022857"/>
    </source>
</evidence>
<proteinExistence type="predicted"/>
<dbReference type="RefSeq" id="WP_239094609.1">
    <property type="nucleotide sequence ID" value="NZ_BAAAKY010000004.1"/>
</dbReference>
<keyword evidence="1" id="KW-0521">NADP</keyword>
<dbReference type="SMART" id="SM00829">
    <property type="entry name" value="PKS_ER"/>
    <property type="match status" value="1"/>
</dbReference>
<dbReference type="InterPro" id="IPR051603">
    <property type="entry name" value="Zinc-ADH_QOR/CCCR"/>
</dbReference>
<dbReference type="InterPro" id="IPR013154">
    <property type="entry name" value="ADH-like_N"/>
</dbReference>
<dbReference type="CDD" id="cd08253">
    <property type="entry name" value="zeta_crystallin"/>
    <property type="match status" value="1"/>
</dbReference>
<dbReference type="Proteomes" id="UP000644610">
    <property type="component" value="Unassembled WGS sequence"/>
</dbReference>
<evidence type="ECO:0000259" key="3">
    <source>
        <dbReference type="SMART" id="SM00829"/>
    </source>
</evidence>
<dbReference type="Gene3D" id="3.90.180.10">
    <property type="entry name" value="Medium-chain alcohol dehydrogenases, catalytic domain"/>
    <property type="match status" value="1"/>
</dbReference>
<dbReference type="InterPro" id="IPR013149">
    <property type="entry name" value="ADH-like_C"/>
</dbReference>
<gene>
    <name evidence="4" type="ORF">Psi02_10300</name>
</gene>
<reference evidence="4" key="1">
    <citation type="submission" date="2021-01" db="EMBL/GenBank/DDBJ databases">
        <title>Whole genome shotgun sequence of Planotetraspora silvatica NBRC 100141.</title>
        <authorList>
            <person name="Komaki H."/>
            <person name="Tamura T."/>
        </authorList>
    </citation>
    <scope>NUCLEOTIDE SEQUENCE</scope>
    <source>
        <strain evidence="4">NBRC 100141</strain>
    </source>
</reference>
<dbReference type="Gene3D" id="3.40.50.720">
    <property type="entry name" value="NAD(P)-binding Rossmann-like Domain"/>
    <property type="match status" value="1"/>
</dbReference>
<protein>
    <submittedName>
        <fullName evidence="4">Oxidoreductase</fullName>
    </submittedName>
</protein>
<evidence type="ECO:0000313" key="5">
    <source>
        <dbReference type="Proteomes" id="UP000644610"/>
    </source>
</evidence>
<dbReference type="PANTHER" id="PTHR44154:SF1">
    <property type="entry name" value="QUINONE OXIDOREDUCTASE"/>
    <property type="match status" value="1"/>
</dbReference>